<feature type="active site" evidence="6">
    <location>
        <position position="111"/>
    </location>
</feature>
<comment type="similarity">
    <text evidence="1 6">Belongs to the DNA polymerase type-Y family.</text>
</comment>
<dbReference type="GO" id="GO:0003887">
    <property type="term" value="F:DNA-directed DNA polymerase activity"/>
    <property type="evidence" value="ECO:0007669"/>
    <property type="project" value="UniProtKB-UniRule"/>
</dbReference>
<dbReference type="Proteomes" id="UP000449710">
    <property type="component" value="Unassembled WGS sequence"/>
</dbReference>
<feature type="binding site" evidence="6">
    <location>
        <position position="8"/>
    </location>
    <ligand>
        <name>Mg(2+)</name>
        <dbReference type="ChEBI" id="CHEBI:18420"/>
    </ligand>
</feature>
<sequence length="415" mass="46686">MKAIFHIDVNSAYLSWEAKDRLEKGETLDLRRVPSAVAGDPKKRNGIILAKSIPAKKSGIKTGEALFEAFAKYRDLIVVPPNYALYMQCSHQMNEIFKEYSPLVQRYSVDESFIDYSNMEHLFGEPLKVAHEIKSRIKNELGFTVSVGVSTNKLLAKMASDLKKPDAVITLYPEEIPKKMWPLPVGDLFMVGRRTLPKLENLNIQTIGDLANTEVGLLKQVLKSHGVLIWNYANGVENSPVAGGPREVKGIGNSTTIPYDVYREEEAFMVLLSLVETVGMRLRAGGYVAGLVSVGIKTNTFLYYSHQRKLELATDSTQELYEIAKELFQEAWGGEVLRHLGVRVSNLKEGGMRQLTIFEESGEYERHQKIDRTIDKLRLRYDPNCVFRGCFANTKVKPLQGGVGEEDYPMMSSLL</sequence>
<protein>
    <recommendedName>
        <fullName evidence="6">DNA polymerase IV</fullName>
        <shortName evidence="6">Pol IV</shortName>
        <ecNumber evidence="6">2.7.7.7</ecNumber>
    </recommendedName>
</protein>
<dbReference type="Gene3D" id="3.40.1170.60">
    <property type="match status" value="1"/>
</dbReference>
<keyword evidence="6" id="KW-0808">Transferase</keyword>
<dbReference type="Pfam" id="PF11798">
    <property type="entry name" value="IMS_HHH"/>
    <property type="match status" value="1"/>
</dbReference>
<keyword evidence="3 6" id="KW-0548">Nucleotidyltransferase</keyword>
<keyword evidence="4 6" id="KW-0227">DNA damage</keyword>
<dbReference type="GO" id="GO:0009432">
    <property type="term" value="P:SOS response"/>
    <property type="evidence" value="ECO:0007669"/>
    <property type="project" value="TreeGrafter"/>
</dbReference>
<comment type="subunit">
    <text evidence="6">Monomer.</text>
</comment>
<keyword evidence="6" id="KW-0238">DNA-binding</keyword>
<dbReference type="InterPro" id="IPR043128">
    <property type="entry name" value="Rev_trsase/Diguanyl_cyclase"/>
</dbReference>
<keyword evidence="5 6" id="KW-0239">DNA-directed DNA polymerase</keyword>
<dbReference type="InterPro" id="IPR001126">
    <property type="entry name" value="UmuC"/>
</dbReference>
<dbReference type="GO" id="GO:0003684">
    <property type="term" value="F:damaged DNA binding"/>
    <property type="evidence" value="ECO:0007669"/>
    <property type="project" value="InterPro"/>
</dbReference>
<keyword evidence="6" id="KW-0963">Cytoplasm</keyword>
<feature type="site" description="Substrate discrimination" evidence="6">
    <location>
        <position position="13"/>
    </location>
</feature>
<comment type="subcellular location">
    <subcellularLocation>
        <location evidence="6">Cytoplasm</location>
    </subcellularLocation>
</comment>
<feature type="binding site" evidence="6">
    <location>
        <position position="110"/>
    </location>
    <ligand>
        <name>Mg(2+)</name>
        <dbReference type="ChEBI" id="CHEBI:18420"/>
    </ligand>
</feature>
<reference evidence="8 9" key="1">
    <citation type="submission" date="2019-04" db="EMBL/GenBank/DDBJ databases">
        <title>Isachenkonia alkalipeptolytica gen. nov. sp. nov. a new anaerobic, alkiliphilic organothrophic bacterium capable to reduce synthesized ferrihydrite isolated from a soda lake.</title>
        <authorList>
            <person name="Toshchakov S.V."/>
            <person name="Zavarzina D.G."/>
            <person name="Zhilina T.N."/>
            <person name="Kostrikina N.A."/>
            <person name="Kublanov I.V."/>
        </authorList>
    </citation>
    <scope>NUCLEOTIDE SEQUENCE [LARGE SCALE GENOMIC DNA]</scope>
    <source>
        <strain evidence="8 9">Z-1701</strain>
    </source>
</reference>
<dbReference type="InterPro" id="IPR043502">
    <property type="entry name" value="DNA/RNA_pol_sf"/>
</dbReference>
<dbReference type="PROSITE" id="PS50173">
    <property type="entry name" value="UMUC"/>
    <property type="match status" value="1"/>
</dbReference>
<evidence type="ECO:0000256" key="2">
    <source>
        <dbReference type="ARBA" id="ARBA00022457"/>
    </source>
</evidence>
<keyword evidence="6" id="KW-0234">DNA repair</keyword>
<evidence type="ECO:0000256" key="5">
    <source>
        <dbReference type="ARBA" id="ARBA00022932"/>
    </source>
</evidence>
<keyword evidence="6" id="KW-0479">Metal-binding</keyword>
<dbReference type="Gene3D" id="1.10.150.20">
    <property type="entry name" value="5' to 3' exonuclease, C-terminal subdomain"/>
    <property type="match status" value="1"/>
</dbReference>
<dbReference type="HAMAP" id="MF_01113">
    <property type="entry name" value="DNApol_IV"/>
    <property type="match status" value="1"/>
</dbReference>
<evidence type="ECO:0000259" key="7">
    <source>
        <dbReference type="PROSITE" id="PS50173"/>
    </source>
</evidence>
<dbReference type="AlphaFoldDB" id="A0AA43XKY5"/>
<name>A0AA43XKY5_9CLOT</name>
<keyword evidence="2 6" id="KW-0515">Mutator protein</keyword>
<accession>A0AA43XKY5</accession>
<dbReference type="InterPro" id="IPR036775">
    <property type="entry name" value="DNA_pol_Y-fam_lit_finger_sf"/>
</dbReference>
<dbReference type="SUPFAM" id="SSF100879">
    <property type="entry name" value="Lesion bypass DNA polymerase (Y-family), little finger domain"/>
    <property type="match status" value="1"/>
</dbReference>
<gene>
    <name evidence="6" type="primary">dinB</name>
    <name evidence="8" type="ORF">ISALK_07030</name>
</gene>
<evidence type="ECO:0000313" key="9">
    <source>
        <dbReference type="Proteomes" id="UP000449710"/>
    </source>
</evidence>
<dbReference type="GO" id="GO:0000287">
    <property type="term" value="F:magnesium ion binding"/>
    <property type="evidence" value="ECO:0007669"/>
    <property type="project" value="UniProtKB-UniRule"/>
</dbReference>
<keyword evidence="6" id="KW-0235">DNA replication</keyword>
<dbReference type="GO" id="GO:0042276">
    <property type="term" value="P:error-prone translesion synthesis"/>
    <property type="evidence" value="ECO:0007669"/>
    <property type="project" value="TreeGrafter"/>
</dbReference>
<dbReference type="GO" id="GO:0006261">
    <property type="term" value="P:DNA-templated DNA replication"/>
    <property type="evidence" value="ECO:0007669"/>
    <property type="project" value="UniProtKB-UniRule"/>
</dbReference>
<dbReference type="CDD" id="cd03586">
    <property type="entry name" value="PolY_Pol_IV_kappa"/>
    <property type="match status" value="1"/>
</dbReference>
<dbReference type="GO" id="GO:0005829">
    <property type="term" value="C:cytosol"/>
    <property type="evidence" value="ECO:0007669"/>
    <property type="project" value="TreeGrafter"/>
</dbReference>
<dbReference type="Gene3D" id="3.30.70.270">
    <property type="match status" value="1"/>
</dbReference>
<keyword evidence="6" id="KW-0460">Magnesium</keyword>
<dbReference type="Gene3D" id="3.30.1490.100">
    <property type="entry name" value="DNA polymerase, Y-family, little finger domain"/>
    <property type="match status" value="1"/>
</dbReference>
<comment type="caution">
    <text evidence="8">The sequence shown here is derived from an EMBL/GenBank/DDBJ whole genome shotgun (WGS) entry which is preliminary data.</text>
</comment>
<evidence type="ECO:0000256" key="6">
    <source>
        <dbReference type="HAMAP-Rule" id="MF_01113"/>
    </source>
</evidence>
<dbReference type="Pfam" id="PF00817">
    <property type="entry name" value="IMS"/>
    <property type="match status" value="1"/>
</dbReference>
<comment type="function">
    <text evidence="6">Poorly processive, error-prone DNA polymerase involved in untargeted mutagenesis. Copies undamaged DNA at stalled replication forks, which arise in vivo from mismatched or misaligned primer ends. These misaligned primers can be extended by PolIV. Exhibits no 3'-5' exonuclease (proofreading) activity. May be involved in translesional synthesis, in conjunction with the beta clamp from PolIII.</text>
</comment>
<dbReference type="PANTHER" id="PTHR11076">
    <property type="entry name" value="DNA REPAIR POLYMERASE UMUC / TRANSFERASE FAMILY MEMBER"/>
    <property type="match status" value="1"/>
</dbReference>
<proteinExistence type="inferred from homology"/>
<dbReference type="InterPro" id="IPR024728">
    <property type="entry name" value="PolY_HhH_motif"/>
</dbReference>
<dbReference type="InterPro" id="IPR022880">
    <property type="entry name" value="DNApol_IV"/>
</dbReference>
<feature type="domain" description="UmuC" evidence="7">
    <location>
        <begin position="4"/>
        <end position="192"/>
    </location>
</feature>
<dbReference type="InterPro" id="IPR050116">
    <property type="entry name" value="DNA_polymerase-Y"/>
</dbReference>
<evidence type="ECO:0000256" key="3">
    <source>
        <dbReference type="ARBA" id="ARBA00022695"/>
    </source>
</evidence>
<evidence type="ECO:0000256" key="4">
    <source>
        <dbReference type="ARBA" id="ARBA00022763"/>
    </source>
</evidence>
<dbReference type="GO" id="GO:0006281">
    <property type="term" value="P:DNA repair"/>
    <property type="evidence" value="ECO:0007669"/>
    <property type="project" value="UniProtKB-UniRule"/>
</dbReference>
<evidence type="ECO:0000256" key="1">
    <source>
        <dbReference type="ARBA" id="ARBA00010945"/>
    </source>
</evidence>
<comment type="cofactor">
    <cofactor evidence="6">
        <name>Mg(2+)</name>
        <dbReference type="ChEBI" id="CHEBI:18420"/>
    </cofactor>
    <text evidence="6">Binds 2 magnesium ions per subunit.</text>
</comment>
<organism evidence="8 9">
    <name type="scientific">Isachenkonia alkalipeptolytica</name>
    <dbReference type="NCBI Taxonomy" id="2565777"/>
    <lineage>
        <taxon>Bacteria</taxon>
        <taxon>Bacillati</taxon>
        <taxon>Bacillota</taxon>
        <taxon>Clostridia</taxon>
        <taxon>Eubacteriales</taxon>
        <taxon>Clostridiaceae</taxon>
        <taxon>Isachenkonia</taxon>
    </lineage>
</organism>
<dbReference type="EMBL" id="SUMG01000006">
    <property type="protein sequence ID" value="NBG88251.1"/>
    <property type="molecule type" value="Genomic_DNA"/>
</dbReference>
<dbReference type="SUPFAM" id="SSF56672">
    <property type="entry name" value="DNA/RNA polymerases"/>
    <property type="match status" value="1"/>
</dbReference>
<dbReference type="PANTHER" id="PTHR11076:SF35">
    <property type="entry name" value="DNA REPAIR PROTEIN HOMOLOG YOBH"/>
    <property type="match status" value="1"/>
</dbReference>
<dbReference type="EC" id="2.7.7.7" evidence="6"/>
<evidence type="ECO:0000313" key="8">
    <source>
        <dbReference type="EMBL" id="NBG88251.1"/>
    </source>
</evidence>
<dbReference type="InterPro" id="IPR017961">
    <property type="entry name" value="DNA_pol_Y-fam_little_finger"/>
</dbReference>
<keyword evidence="9" id="KW-1185">Reference proteome</keyword>
<dbReference type="Pfam" id="PF11799">
    <property type="entry name" value="IMS_C"/>
    <property type="match status" value="1"/>
</dbReference>
<comment type="catalytic activity">
    <reaction evidence="6">
        <text>DNA(n) + a 2'-deoxyribonucleoside 5'-triphosphate = DNA(n+1) + diphosphate</text>
        <dbReference type="Rhea" id="RHEA:22508"/>
        <dbReference type="Rhea" id="RHEA-COMP:17339"/>
        <dbReference type="Rhea" id="RHEA-COMP:17340"/>
        <dbReference type="ChEBI" id="CHEBI:33019"/>
        <dbReference type="ChEBI" id="CHEBI:61560"/>
        <dbReference type="ChEBI" id="CHEBI:173112"/>
        <dbReference type="EC" id="2.7.7.7"/>
    </reaction>
</comment>